<gene>
    <name evidence="2" type="ORF">E4T65_30240</name>
</gene>
<comment type="caution">
    <text evidence="2">The sequence shown here is derived from an EMBL/GenBank/DDBJ whole genome shotgun (WGS) entry which is preliminary data.</text>
</comment>
<dbReference type="Pfam" id="PF05016">
    <property type="entry name" value="ParE_toxin"/>
    <property type="match status" value="1"/>
</dbReference>
<evidence type="ECO:0000313" key="2">
    <source>
        <dbReference type="EMBL" id="TFW32814.1"/>
    </source>
</evidence>
<organism evidence="2 3">
    <name type="scientific">Pseudomonas fluorescens</name>
    <dbReference type="NCBI Taxonomy" id="294"/>
    <lineage>
        <taxon>Bacteria</taxon>
        <taxon>Pseudomonadati</taxon>
        <taxon>Pseudomonadota</taxon>
        <taxon>Gammaproteobacteria</taxon>
        <taxon>Pseudomonadales</taxon>
        <taxon>Pseudomonadaceae</taxon>
        <taxon>Pseudomonas</taxon>
    </lineage>
</organism>
<name>A0A4Y9T3R2_PSEFL</name>
<dbReference type="EMBL" id="SPVI01000292">
    <property type="protein sequence ID" value="TFW32814.1"/>
    <property type="molecule type" value="Genomic_DNA"/>
</dbReference>
<reference evidence="2 3" key="1">
    <citation type="submission" date="2019-03" db="EMBL/GenBank/DDBJ databases">
        <title>Biocontrol and xenobiotic degradation properties of endophytic Pseudomonas fluorescens strain BRZ63.</title>
        <authorList>
            <person name="Chlebek D.A."/>
            <person name="Pinski A."/>
            <person name="Zur J.P."/>
            <person name="Michalska J."/>
            <person name="Hupert-Kocurek K.T."/>
        </authorList>
    </citation>
    <scope>NUCLEOTIDE SEQUENCE [LARGE SCALE GENOMIC DNA]</scope>
    <source>
        <strain evidence="2 3">BRZ63</strain>
    </source>
</reference>
<feature type="non-terminal residue" evidence="2">
    <location>
        <position position="47"/>
    </location>
</feature>
<dbReference type="Gene3D" id="3.30.2310.20">
    <property type="entry name" value="RelE-like"/>
    <property type="match status" value="1"/>
</dbReference>
<keyword evidence="1" id="KW-1277">Toxin-antitoxin system</keyword>
<dbReference type="Proteomes" id="UP000297322">
    <property type="component" value="Unassembled WGS sequence"/>
</dbReference>
<dbReference type="InterPro" id="IPR007712">
    <property type="entry name" value="RelE/ParE_toxin"/>
</dbReference>
<proteinExistence type="predicted"/>
<evidence type="ECO:0000313" key="3">
    <source>
        <dbReference type="Proteomes" id="UP000297322"/>
    </source>
</evidence>
<evidence type="ECO:0000256" key="1">
    <source>
        <dbReference type="ARBA" id="ARBA00022649"/>
    </source>
</evidence>
<dbReference type="AlphaFoldDB" id="A0A4Y9T3R2"/>
<protein>
    <submittedName>
        <fullName evidence="2">Type II toxin-antitoxin system RelE/ParE family toxin</fullName>
    </submittedName>
</protein>
<sequence length="47" mass="5182">MAVNDLDGIIDYIAKGNPTRAETFGQELREKAQKLADHPMLGRSGRP</sequence>
<accession>A0A4Y9T3R2</accession>
<dbReference type="InterPro" id="IPR035093">
    <property type="entry name" value="RelE/ParE_toxin_dom_sf"/>
</dbReference>